<reference evidence="2" key="1">
    <citation type="submission" date="2019-10" db="EMBL/GenBank/DDBJ databases">
        <title>Complete genome sequence of Corynebacterium urogenitalis DSM 108747, isolated from the genital tract of a cow.</title>
        <authorList>
            <person name="Ruckert C."/>
            <person name="Ballas P."/>
            <person name="Wagener K."/>
            <person name="Drillich M."/>
            <person name="Kaempfer P."/>
            <person name="Busse H.-J."/>
            <person name="Ehling-Schulz M."/>
        </authorList>
    </citation>
    <scope>NUCLEOTIDE SEQUENCE [LARGE SCALE GENOMIC DNA]</scope>
    <source>
        <strain evidence="2">LMM 1652</strain>
    </source>
</reference>
<name>A0A5J6ZDZ1_9CORY</name>
<dbReference type="InterPro" id="IPR008554">
    <property type="entry name" value="Glutaredoxin-like"/>
</dbReference>
<dbReference type="SUPFAM" id="SSF52833">
    <property type="entry name" value="Thioredoxin-like"/>
    <property type="match status" value="1"/>
</dbReference>
<proteinExistence type="predicted"/>
<dbReference type="InterPro" id="IPR036249">
    <property type="entry name" value="Thioredoxin-like_sf"/>
</dbReference>
<dbReference type="Gene3D" id="3.40.30.10">
    <property type="entry name" value="Glutaredoxin"/>
    <property type="match status" value="1"/>
</dbReference>
<protein>
    <recommendedName>
        <fullName evidence="3">Glutaredoxin-like domain (DUF836)</fullName>
    </recommendedName>
</protein>
<dbReference type="RefSeq" id="WP_151903469.1">
    <property type="nucleotide sequence ID" value="NZ_CP045032.1"/>
</dbReference>
<dbReference type="KEGG" id="cuo:CUROG_09280"/>
<accession>A0A5J6ZDZ1</accession>
<gene>
    <name evidence="1" type="ORF">CUROG_09280</name>
</gene>
<dbReference type="Proteomes" id="UP000326711">
    <property type="component" value="Chromosome"/>
</dbReference>
<keyword evidence="2" id="KW-1185">Reference proteome</keyword>
<dbReference type="EMBL" id="CP045032">
    <property type="protein sequence ID" value="QFQ03200.1"/>
    <property type="molecule type" value="Genomic_DNA"/>
</dbReference>
<organism evidence="1 2">
    <name type="scientific">Corynebacterium urogenitale</name>
    <dbReference type="NCBI Taxonomy" id="2487892"/>
    <lineage>
        <taxon>Bacteria</taxon>
        <taxon>Bacillati</taxon>
        <taxon>Actinomycetota</taxon>
        <taxon>Actinomycetes</taxon>
        <taxon>Mycobacteriales</taxon>
        <taxon>Corynebacteriaceae</taxon>
        <taxon>Corynebacterium</taxon>
    </lineage>
</organism>
<evidence type="ECO:0000313" key="1">
    <source>
        <dbReference type="EMBL" id="QFQ03200.1"/>
    </source>
</evidence>
<dbReference type="OrthoDB" id="8779161at2"/>
<dbReference type="AlphaFoldDB" id="A0A5J6ZDZ1"/>
<evidence type="ECO:0008006" key="3">
    <source>
        <dbReference type="Google" id="ProtNLM"/>
    </source>
</evidence>
<dbReference type="Pfam" id="PF05768">
    <property type="entry name" value="Glrx-like"/>
    <property type="match status" value="1"/>
</dbReference>
<sequence length="82" mass="9192">MAHFVQLLTRSTCGSCARVYQQIVPVVQAAGAKLEVVELDKQGVDPQLEMEFGDRVPVVLIDEEEFACWEVDNEELAEELAR</sequence>
<evidence type="ECO:0000313" key="2">
    <source>
        <dbReference type="Proteomes" id="UP000326711"/>
    </source>
</evidence>